<dbReference type="InterPro" id="IPR000182">
    <property type="entry name" value="GNAT_dom"/>
</dbReference>
<reference evidence="3 4" key="1">
    <citation type="submission" date="2020-08" db="EMBL/GenBank/DDBJ databases">
        <title>Genomic Encyclopedia of Type Strains, Phase IV (KMG-IV): sequencing the most valuable type-strain genomes for metagenomic binning, comparative biology and taxonomic classification.</title>
        <authorList>
            <person name="Goeker M."/>
        </authorList>
    </citation>
    <scope>NUCLEOTIDE SEQUENCE [LARGE SCALE GENOMIC DNA]</scope>
    <source>
        <strain evidence="3 4">DSM 23960</strain>
    </source>
</reference>
<dbReference type="Gene3D" id="3.40.630.30">
    <property type="match status" value="1"/>
</dbReference>
<name>A0A7W6JC54_9CAUL</name>
<sequence length="146" mass="15731">MSATDHAAQAARLACLHAEAFDRPWNAQAFSDLLDQPGVFAAEAPDGFILMRAVGDEAEILTLAVRPTARRHGLGARLVGEGVAGASVLGVDRVFLEVAEDNAAARSLYRRVGFVETGRRPRYYVRNDGTMQDALLLALNLTARLP</sequence>
<dbReference type="InterPro" id="IPR050769">
    <property type="entry name" value="NAT_camello-type"/>
</dbReference>
<feature type="domain" description="N-acetyltransferase" evidence="2">
    <location>
        <begin position="1"/>
        <end position="142"/>
    </location>
</feature>
<dbReference type="Pfam" id="PF00583">
    <property type="entry name" value="Acetyltransf_1"/>
    <property type="match status" value="1"/>
</dbReference>
<dbReference type="InterPro" id="IPR016181">
    <property type="entry name" value="Acyl_CoA_acyltransferase"/>
</dbReference>
<dbReference type="EMBL" id="JACIDM010000001">
    <property type="protein sequence ID" value="MBB4081466.1"/>
    <property type="molecule type" value="Genomic_DNA"/>
</dbReference>
<evidence type="ECO:0000313" key="4">
    <source>
        <dbReference type="Proteomes" id="UP000529946"/>
    </source>
</evidence>
<dbReference type="AlphaFoldDB" id="A0A7W6JC54"/>
<keyword evidence="4" id="KW-1185">Reference proteome</keyword>
<protein>
    <submittedName>
        <fullName evidence="3">Ribosomal-protein-alanine N-acetyltransferase</fullName>
        <ecNumber evidence="3">2.3.1.267</ecNumber>
    </submittedName>
</protein>
<dbReference type="PANTHER" id="PTHR13947">
    <property type="entry name" value="GNAT FAMILY N-ACETYLTRANSFERASE"/>
    <property type="match status" value="1"/>
</dbReference>
<evidence type="ECO:0000256" key="1">
    <source>
        <dbReference type="ARBA" id="ARBA00022679"/>
    </source>
</evidence>
<evidence type="ECO:0000259" key="2">
    <source>
        <dbReference type="PROSITE" id="PS51186"/>
    </source>
</evidence>
<dbReference type="PANTHER" id="PTHR13947:SF37">
    <property type="entry name" value="LD18367P"/>
    <property type="match status" value="1"/>
</dbReference>
<dbReference type="SUPFAM" id="SSF55729">
    <property type="entry name" value="Acyl-CoA N-acyltransferases (Nat)"/>
    <property type="match status" value="1"/>
</dbReference>
<proteinExistence type="predicted"/>
<dbReference type="RefSeq" id="WP_183202166.1">
    <property type="nucleotide sequence ID" value="NZ_BAAAER010000002.1"/>
</dbReference>
<keyword evidence="1 3" id="KW-0808">Transferase</keyword>
<gene>
    <name evidence="3" type="ORF">GGR12_000305</name>
</gene>
<dbReference type="Proteomes" id="UP000529946">
    <property type="component" value="Unassembled WGS sequence"/>
</dbReference>
<dbReference type="PROSITE" id="PS51186">
    <property type="entry name" value="GNAT"/>
    <property type="match status" value="1"/>
</dbReference>
<organism evidence="3 4">
    <name type="scientific">Brevundimonas lenta</name>
    <dbReference type="NCBI Taxonomy" id="424796"/>
    <lineage>
        <taxon>Bacteria</taxon>
        <taxon>Pseudomonadati</taxon>
        <taxon>Pseudomonadota</taxon>
        <taxon>Alphaproteobacteria</taxon>
        <taxon>Caulobacterales</taxon>
        <taxon>Caulobacteraceae</taxon>
        <taxon>Brevundimonas</taxon>
    </lineage>
</organism>
<accession>A0A7W6JC54</accession>
<comment type="caution">
    <text evidence="3">The sequence shown here is derived from an EMBL/GenBank/DDBJ whole genome shotgun (WGS) entry which is preliminary data.</text>
</comment>
<dbReference type="GO" id="GO:0008999">
    <property type="term" value="F:protein-N-terminal-alanine acetyltransferase activity"/>
    <property type="evidence" value="ECO:0007669"/>
    <property type="project" value="UniProtKB-EC"/>
</dbReference>
<dbReference type="EC" id="2.3.1.267" evidence="3"/>
<evidence type="ECO:0000313" key="3">
    <source>
        <dbReference type="EMBL" id="MBB4081466.1"/>
    </source>
</evidence>
<dbReference type="CDD" id="cd04301">
    <property type="entry name" value="NAT_SF"/>
    <property type="match status" value="1"/>
</dbReference>
<keyword evidence="3" id="KW-0012">Acyltransferase</keyword>